<keyword evidence="2" id="KW-0472">Membrane</keyword>
<dbReference type="InParanoid" id="A0A1M6E0G8"/>
<dbReference type="Gene3D" id="1.10.287.950">
    <property type="entry name" value="Methyl-accepting chemotaxis protein"/>
    <property type="match status" value="1"/>
</dbReference>
<evidence type="ECO:0000313" key="5">
    <source>
        <dbReference type="Proteomes" id="UP000184510"/>
    </source>
</evidence>
<dbReference type="PANTHER" id="PTHR33371:SF4">
    <property type="entry name" value="INTERMEMBRANE PHOSPHOLIPID TRANSPORT SYSTEM BINDING PROTEIN MLAD"/>
    <property type="match status" value="1"/>
</dbReference>
<evidence type="ECO:0000256" key="1">
    <source>
        <dbReference type="SAM" id="MobiDB-lite"/>
    </source>
</evidence>
<evidence type="ECO:0000256" key="2">
    <source>
        <dbReference type="SAM" id="Phobius"/>
    </source>
</evidence>
<feature type="region of interest" description="Disordered" evidence="1">
    <location>
        <begin position="328"/>
        <end position="348"/>
    </location>
</feature>
<keyword evidence="2" id="KW-0812">Transmembrane</keyword>
<gene>
    <name evidence="4" type="ORF">SAMN02745181_0891</name>
</gene>
<evidence type="ECO:0000313" key="4">
    <source>
        <dbReference type="EMBL" id="SHI78885.1"/>
    </source>
</evidence>
<dbReference type="EMBL" id="FQYR01000002">
    <property type="protein sequence ID" value="SHI78885.1"/>
    <property type="molecule type" value="Genomic_DNA"/>
</dbReference>
<accession>A0A1M6E0G8</accession>
<keyword evidence="2" id="KW-1133">Transmembrane helix</keyword>
<name>A0A1M6E0G8_9BACT</name>
<feature type="transmembrane region" description="Helical" evidence="2">
    <location>
        <begin position="12"/>
        <end position="31"/>
    </location>
</feature>
<dbReference type="GO" id="GO:0005548">
    <property type="term" value="F:phospholipid transporter activity"/>
    <property type="evidence" value="ECO:0007669"/>
    <property type="project" value="TreeGrafter"/>
</dbReference>
<feature type="compositionally biased region" description="Basic and acidic residues" evidence="1">
    <location>
        <begin position="328"/>
        <end position="340"/>
    </location>
</feature>
<reference evidence="4 5" key="1">
    <citation type="submission" date="2016-11" db="EMBL/GenBank/DDBJ databases">
        <authorList>
            <person name="Jaros S."/>
            <person name="Januszkiewicz K."/>
            <person name="Wedrychowicz H."/>
        </authorList>
    </citation>
    <scope>NUCLEOTIDE SEQUENCE [LARGE SCALE GENOMIC DNA]</scope>
    <source>
        <strain evidence="4 5">DSM 18772</strain>
    </source>
</reference>
<sequence>MGLKEKRSETLVGLFVLVGLLALGGLILQFGKFSDKFKGEYTLFVEFKDASGLIEGSEVRMGGARVGKVINKPRLTDDLTVMVELSVDERVKLYKGSEFLIQSVTLLGDKMVVVVPPEIKSEQYYADGDFIMGGGAGGLDALQSDAESVARDARGLMKDARTSLLKVDAALDDIRAVAGRLSETLEKVNSEILDDQNTNNLRETFANLEQTSAKFKNASEQLDPVMQDLRGAITSVKNAADSADKTFASANEQIKKLEPALAEVPVAVSSLSDTAKKAGAFLDQASSTVGKLEEGDGLLGAITTDEEVGTDAKTFIKNLKRYGILGYKDDETKDDSDARKSRYRGPRR</sequence>
<dbReference type="GO" id="GO:0005543">
    <property type="term" value="F:phospholipid binding"/>
    <property type="evidence" value="ECO:0007669"/>
    <property type="project" value="TreeGrafter"/>
</dbReference>
<dbReference type="PANTHER" id="PTHR33371">
    <property type="entry name" value="INTERMEMBRANE PHOSPHOLIPID TRANSPORT SYSTEM BINDING PROTEIN MLAD-RELATED"/>
    <property type="match status" value="1"/>
</dbReference>
<feature type="domain" description="Mce/MlaD" evidence="3">
    <location>
        <begin position="40"/>
        <end position="116"/>
    </location>
</feature>
<dbReference type="AlphaFoldDB" id="A0A1M6E0G8"/>
<dbReference type="Proteomes" id="UP000184510">
    <property type="component" value="Unassembled WGS sequence"/>
</dbReference>
<dbReference type="InterPro" id="IPR052336">
    <property type="entry name" value="MlaD_Phospholipid_Transporter"/>
</dbReference>
<evidence type="ECO:0000259" key="3">
    <source>
        <dbReference type="Pfam" id="PF02470"/>
    </source>
</evidence>
<dbReference type="Pfam" id="PF02470">
    <property type="entry name" value="MlaD"/>
    <property type="match status" value="1"/>
</dbReference>
<proteinExistence type="predicted"/>
<dbReference type="STRING" id="1123071.SAMN02745181_0891"/>
<protein>
    <submittedName>
        <fullName evidence="4">ABC-type transporter Mla maintaining outer membrane lipid asymmetry, component MlaD</fullName>
    </submittedName>
</protein>
<keyword evidence="5" id="KW-1185">Reference proteome</keyword>
<organism evidence="4 5">
    <name type="scientific">Rubritalea squalenifaciens DSM 18772</name>
    <dbReference type="NCBI Taxonomy" id="1123071"/>
    <lineage>
        <taxon>Bacteria</taxon>
        <taxon>Pseudomonadati</taxon>
        <taxon>Verrucomicrobiota</taxon>
        <taxon>Verrucomicrobiia</taxon>
        <taxon>Verrucomicrobiales</taxon>
        <taxon>Rubritaleaceae</taxon>
        <taxon>Rubritalea</taxon>
    </lineage>
</organism>
<dbReference type="InterPro" id="IPR003399">
    <property type="entry name" value="Mce/MlaD"/>
</dbReference>